<feature type="transmembrane region" description="Helical" evidence="7">
    <location>
        <begin position="183"/>
        <end position="205"/>
    </location>
</feature>
<evidence type="ECO:0000256" key="4">
    <source>
        <dbReference type="ARBA" id="ARBA00023136"/>
    </source>
</evidence>
<comment type="caution">
    <text evidence="9">The sequence shown here is derived from an EMBL/GenBank/DDBJ whole genome shotgun (WGS) entry which is preliminary data.</text>
</comment>
<dbReference type="PANTHER" id="PTHR33048">
    <property type="entry name" value="PTH11-LIKE INTEGRAL MEMBRANE PROTEIN (AFU_ORTHOLOGUE AFUA_5G11245)"/>
    <property type="match status" value="1"/>
</dbReference>
<dbReference type="RefSeq" id="XP_037170324.1">
    <property type="nucleotide sequence ID" value="XM_037302817.1"/>
</dbReference>
<feature type="transmembrane region" description="Helical" evidence="7">
    <location>
        <begin position="312"/>
        <end position="339"/>
    </location>
</feature>
<dbReference type="GO" id="GO:0016020">
    <property type="term" value="C:membrane"/>
    <property type="evidence" value="ECO:0007669"/>
    <property type="project" value="UniProtKB-SubCell"/>
</dbReference>
<feature type="domain" description="Rhodopsin" evidence="8">
    <location>
        <begin position="88"/>
        <end position="336"/>
    </location>
</feature>
<evidence type="ECO:0000313" key="9">
    <source>
        <dbReference type="EMBL" id="KAF6241076.1"/>
    </source>
</evidence>
<gene>
    <name evidence="9" type="ORF">HO173_000870</name>
</gene>
<evidence type="ECO:0000256" key="6">
    <source>
        <dbReference type="SAM" id="MobiDB-lite"/>
    </source>
</evidence>
<accession>A0A8H6G5Z5</accession>
<sequence>MKGIIPRLSQSIETHLSPSQASTPTHAGPSHAVRGWGIPRVQKDAIDVTSANFGGDRRPALYGTLVTFLVLNNLAVVARLVAHYRAHYRIGGRIFPEDVFVLLSGICVNVVIGNLLASTHYGLGLHSWRINAEDPHMPRNISNIFKHVWLCMVFVGPTFTFIKLSLLFFYRRLFLVNQKWLRVAWWANMVYVILWFFGATGFYIFQCWPVQWYWTRYYQRYHVGPPIAMKGQCKATTVAHVAMPLIFSLISDVALLLLPLTAISKLQISLKKKLGLASIFSVGALACLLELARIVELEVDTDDQSDPSYGVVVFLILSVAEEVCAIICGSLPVVIPQLFREYKSSRERSSQNKDRSYSMDLGAITQSRSMVKGFEKLGEGSGDRAYESRNLAGERIDWACGSIPANTVVAETIPHTEDPGDAQIVVQRNYEVTVGGSVPQVV</sequence>
<dbReference type="PANTHER" id="PTHR33048:SF47">
    <property type="entry name" value="INTEGRAL MEMBRANE PROTEIN-RELATED"/>
    <property type="match status" value="1"/>
</dbReference>
<keyword evidence="4 7" id="KW-0472">Membrane</keyword>
<protein>
    <recommendedName>
        <fullName evidence="8">Rhodopsin domain-containing protein</fullName>
    </recommendedName>
</protein>
<feature type="compositionally biased region" description="Polar residues" evidence="6">
    <location>
        <begin position="15"/>
        <end position="25"/>
    </location>
</feature>
<reference evidence="9 10" key="1">
    <citation type="journal article" date="2020" name="Genomics">
        <title>Complete, high-quality genomes from long-read metagenomic sequencing of two wolf lichen thalli reveals enigmatic genome architecture.</title>
        <authorList>
            <person name="McKenzie S.K."/>
            <person name="Walston R.F."/>
            <person name="Allen J.L."/>
        </authorList>
    </citation>
    <scope>NUCLEOTIDE SEQUENCE [LARGE SCALE GENOMIC DNA]</scope>
    <source>
        <strain evidence="9">WasteWater2</strain>
    </source>
</reference>
<dbReference type="InterPro" id="IPR052337">
    <property type="entry name" value="SAT4-like"/>
</dbReference>
<organism evidence="9 10">
    <name type="scientific">Letharia columbiana</name>
    <dbReference type="NCBI Taxonomy" id="112416"/>
    <lineage>
        <taxon>Eukaryota</taxon>
        <taxon>Fungi</taxon>
        <taxon>Dikarya</taxon>
        <taxon>Ascomycota</taxon>
        <taxon>Pezizomycotina</taxon>
        <taxon>Lecanoromycetes</taxon>
        <taxon>OSLEUM clade</taxon>
        <taxon>Lecanoromycetidae</taxon>
        <taxon>Lecanorales</taxon>
        <taxon>Lecanorineae</taxon>
        <taxon>Parmeliaceae</taxon>
        <taxon>Letharia</taxon>
    </lineage>
</organism>
<keyword evidence="10" id="KW-1185">Reference proteome</keyword>
<dbReference type="Proteomes" id="UP000578531">
    <property type="component" value="Unassembled WGS sequence"/>
</dbReference>
<evidence type="ECO:0000259" key="8">
    <source>
        <dbReference type="Pfam" id="PF20684"/>
    </source>
</evidence>
<comment type="similarity">
    <text evidence="5">Belongs to the SAT4 family.</text>
</comment>
<name>A0A8H6G5Z5_9LECA</name>
<dbReference type="OrthoDB" id="5391617at2759"/>
<feature type="region of interest" description="Disordered" evidence="6">
    <location>
        <begin position="15"/>
        <end position="34"/>
    </location>
</feature>
<evidence type="ECO:0000256" key="1">
    <source>
        <dbReference type="ARBA" id="ARBA00004141"/>
    </source>
</evidence>
<dbReference type="InterPro" id="IPR049326">
    <property type="entry name" value="Rhodopsin_dom_fungi"/>
</dbReference>
<dbReference type="Pfam" id="PF20684">
    <property type="entry name" value="Fung_rhodopsin"/>
    <property type="match status" value="1"/>
</dbReference>
<dbReference type="AlphaFoldDB" id="A0A8H6G5Z5"/>
<evidence type="ECO:0000256" key="2">
    <source>
        <dbReference type="ARBA" id="ARBA00022692"/>
    </source>
</evidence>
<evidence type="ECO:0000313" key="10">
    <source>
        <dbReference type="Proteomes" id="UP000578531"/>
    </source>
</evidence>
<comment type="subcellular location">
    <subcellularLocation>
        <location evidence="1">Membrane</location>
        <topology evidence="1">Multi-pass membrane protein</topology>
    </subcellularLocation>
</comment>
<feature type="transmembrane region" description="Helical" evidence="7">
    <location>
        <begin position="241"/>
        <end position="262"/>
    </location>
</feature>
<keyword evidence="2 7" id="KW-0812">Transmembrane</keyword>
<dbReference type="EMBL" id="JACCJC010000002">
    <property type="protein sequence ID" value="KAF6241076.1"/>
    <property type="molecule type" value="Genomic_DNA"/>
</dbReference>
<proteinExistence type="inferred from homology"/>
<evidence type="ECO:0000256" key="5">
    <source>
        <dbReference type="ARBA" id="ARBA00038359"/>
    </source>
</evidence>
<feature type="transmembrane region" description="Helical" evidence="7">
    <location>
        <begin position="60"/>
        <end position="82"/>
    </location>
</feature>
<feature type="transmembrane region" description="Helical" evidence="7">
    <location>
        <begin position="147"/>
        <end position="171"/>
    </location>
</feature>
<evidence type="ECO:0000256" key="3">
    <source>
        <dbReference type="ARBA" id="ARBA00022989"/>
    </source>
</evidence>
<keyword evidence="3 7" id="KW-1133">Transmembrane helix</keyword>
<feature type="transmembrane region" description="Helical" evidence="7">
    <location>
        <begin position="274"/>
        <end position="292"/>
    </location>
</feature>
<dbReference type="GeneID" id="59282548"/>
<evidence type="ECO:0000256" key="7">
    <source>
        <dbReference type="SAM" id="Phobius"/>
    </source>
</evidence>
<feature type="transmembrane region" description="Helical" evidence="7">
    <location>
        <begin position="94"/>
        <end position="117"/>
    </location>
</feature>